<feature type="transmembrane region" description="Helical" evidence="8">
    <location>
        <begin position="395"/>
        <end position="417"/>
    </location>
</feature>
<dbReference type="SMART" id="SM00543">
    <property type="entry name" value="MIF4G"/>
    <property type="match status" value="1"/>
</dbReference>
<feature type="domain" description="PAS" evidence="9">
    <location>
        <begin position="1"/>
        <end position="44"/>
    </location>
</feature>
<comment type="caution">
    <text evidence="10">The sequence shown here is derived from an EMBL/GenBank/DDBJ whole genome shotgun (WGS) entry which is preliminary data.</text>
</comment>
<dbReference type="SUPFAM" id="SSF52540">
    <property type="entry name" value="P-loop containing nucleoside triphosphate hydrolases"/>
    <property type="match status" value="1"/>
</dbReference>
<keyword evidence="8" id="KW-1133">Transmembrane helix</keyword>
<dbReference type="GO" id="GO:0005524">
    <property type="term" value="F:ATP binding"/>
    <property type="evidence" value="ECO:0007669"/>
    <property type="project" value="UniProtKB-KW"/>
</dbReference>
<dbReference type="InterPro" id="IPR018181">
    <property type="entry name" value="Heat_shock_70_CS"/>
</dbReference>
<feature type="region of interest" description="Disordered" evidence="7">
    <location>
        <begin position="2211"/>
        <end position="2246"/>
    </location>
</feature>
<dbReference type="GO" id="GO:0140662">
    <property type="term" value="F:ATP-dependent protein folding chaperone"/>
    <property type="evidence" value="ECO:0007669"/>
    <property type="project" value="InterPro"/>
</dbReference>
<dbReference type="CDD" id="cd00130">
    <property type="entry name" value="PAS"/>
    <property type="match status" value="1"/>
</dbReference>
<dbReference type="InterPro" id="IPR013126">
    <property type="entry name" value="Hsp_70_fam"/>
</dbReference>
<dbReference type="InterPro" id="IPR043129">
    <property type="entry name" value="ATPase_NBD"/>
</dbReference>
<dbReference type="Pfam" id="PF02854">
    <property type="entry name" value="MIF4G"/>
    <property type="match status" value="2"/>
</dbReference>
<feature type="region of interest" description="Disordered" evidence="7">
    <location>
        <begin position="1377"/>
        <end position="1434"/>
    </location>
</feature>
<dbReference type="FunFam" id="1.20.1270.10:FF:000002">
    <property type="entry name" value="Heat shock 70 kDa protein 4"/>
    <property type="match status" value="1"/>
</dbReference>
<dbReference type="Gene3D" id="3.90.640.10">
    <property type="entry name" value="Actin, Chain A, domain 4"/>
    <property type="match status" value="1"/>
</dbReference>
<dbReference type="InterPro" id="IPR000014">
    <property type="entry name" value="PAS"/>
</dbReference>
<feature type="compositionally biased region" description="Acidic residues" evidence="7">
    <location>
        <begin position="1391"/>
        <end position="1407"/>
    </location>
</feature>
<evidence type="ECO:0000256" key="6">
    <source>
        <dbReference type="ARBA" id="ARBA00023016"/>
    </source>
</evidence>
<dbReference type="SUPFAM" id="SSF53067">
    <property type="entry name" value="Actin-like ATPase domain"/>
    <property type="match status" value="2"/>
</dbReference>
<dbReference type="SUPFAM" id="SSF100920">
    <property type="entry name" value="Heat shock protein 70kD (HSP70), peptide-binding domain"/>
    <property type="match status" value="1"/>
</dbReference>
<comment type="similarity">
    <text evidence="2">Belongs to the heat shock protein 70 family.</text>
</comment>
<dbReference type="InterPro" id="IPR016024">
    <property type="entry name" value="ARM-type_fold"/>
</dbReference>
<dbReference type="FunFam" id="2.60.34.10:FF:000011">
    <property type="entry name" value="Heat shock protein hsp88"/>
    <property type="match status" value="1"/>
</dbReference>
<keyword evidence="8" id="KW-0812">Transmembrane</keyword>
<comment type="subcellular location">
    <subcellularLocation>
        <location evidence="1">Cytoplasm</location>
    </subcellularLocation>
</comment>
<dbReference type="PRINTS" id="PR00301">
    <property type="entry name" value="HEATSHOCK70"/>
</dbReference>
<dbReference type="FunFam" id="3.30.30.30:FF:000002">
    <property type="entry name" value="Heat shock 70 kDa protein 4"/>
    <property type="match status" value="1"/>
</dbReference>
<dbReference type="PROSITE" id="PS01036">
    <property type="entry name" value="HSP70_3"/>
    <property type="match status" value="1"/>
</dbReference>
<keyword evidence="3" id="KW-0963">Cytoplasm</keyword>
<dbReference type="Proteomes" id="UP000838763">
    <property type="component" value="Unassembled WGS sequence"/>
</dbReference>
<keyword evidence="8" id="KW-0472">Membrane</keyword>
<keyword evidence="4" id="KW-0547">Nucleotide-binding</keyword>
<organism evidence="10 11">
    <name type="scientific">Parascedosporium putredinis</name>
    <dbReference type="NCBI Taxonomy" id="1442378"/>
    <lineage>
        <taxon>Eukaryota</taxon>
        <taxon>Fungi</taxon>
        <taxon>Dikarya</taxon>
        <taxon>Ascomycota</taxon>
        <taxon>Pezizomycotina</taxon>
        <taxon>Sordariomycetes</taxon>
        <taxon>Hypocreomycetidae</taxon>
        <taxon>Microascales</taxon>
        <taxon>Microascaceae</taxon>
        <taxon>Parascedosporium</taxon>
    </lineage>
</organism>
<dbReference type="FunFam" id="3.90.640.10:FF:000004">
    <property type="entry name" value="Heat shock 70 kDa protein 4"/>
    <property type="match status" value="1"/>
</dbReference>
<dbReference type="InterPro" id="IPR029048">
    <property type="entry name" value="HSP70_C_sf"/>
</dbReference>
<dbReference type="EMBL" id="CALLCH030000015">
    <property type="protein sequence ID" value="CAI4216977.1"/>
    <property type="molecule type" value="Genomic_DNA"/>
</dbReference>
<dbReference type="GO" id="GO:0005634">
    <property type="term" value="C:nucleus"/>
    <property type="evidence" value="ECO:0007669"/>
    <property type="project" value="TreeGrafter"/>
</dbReference>
<dbReference type="Gene3D" id="1.20.1270.10">
    <property type="match status" value="1"/>
</dbReference>
<reference evidence="10" key="1">
    <citation type="submission" date="2022-11" db="EMBL/GenBank/DDBJ databases">
        <authorList>
            <person name="Scott C."/>
            <person name="Bruce N."/>
        </authorList>
    </citation>
    <scope>NUCLEOTIDE SEQUENCE</scope>
</reference>
<dbReference type="GO" id="GO:0005829">
    <property type="term" value="C:cytosol"/>
    <property type="evidence" value="ECO:0007669"/>
    <property type="project" value="TreeGrafter"/>
</dbReference>
<evidence type="ECO:0000256" key="3">
    <source>
        <dbReference type="ARBA" id="ARBA00022490"/>
    </source>
</evidence>
<feature type="compositionally biased region" description="Basic and acidic residues" evidence="7">
    <location>
        <begin position="497"/>
        <end position="507"/>
    </location>
</feature>
<dbReference type="InterPro" id="IPR027417">
    <property type="entry name" value="P-loop_NTPase"/>
</dbReference>
<feature type="region of interest" description="Disordered" evidence="7">
    <location>
        <begin position="788"/>
        <end position="811"/>
    </location>
</feature>
<evidence type="ECO:0000256" key="4">
    <source>
        <dbReference type="ARBA" id="ARBA00022741"/>
    </source>
</evidence>
<evidence type="ECO:0000256" key="7">
    <source>
        <dbReference type="SAM" id="MobiDB-lite"/>
    </source>
</evidence>
<feature type="region of interest" description="Disordered" evidence="7">
    <location>
        <begin position="864"/>
        <end position="890"/>
    </location>
</feature>
<sequence length="2246" mass="253543">MDHTFITIHNLSQDAIILFASASVADILGYSAEEIENKSCFEFFIQTKSHSLAQSTAVGFFSTRLPFYIIVEYERVMGGRAIEAPQIRRLFSCSPRDPRYHMLEHLSPKFKMPPMEREPRAALILNRFTRTHTIMFATNAVSTILGVEPEHMKDKSFYECIQENCLADAVRCLESAKANDSIAYLRFWYRDPRRAEDFMIDQVDDVLNSDDVVGSSRATLLGYRSLDFAQRPWVDPDDADLDDLDDPLSRQPIAGSISHQSIDQHYLTSRIVGEDRRAPQNTIDESVWATLHRDLIAVWQKMREVLYPRHLLMGTMFENGEVFRGAYQNLRTGGISGARSELAGFAGRVMDTEALLQQGNMPSGLKDWDLWGPLIFCLLLSVLLSFNARSDQRDLVFSGVFALVWIGEAVVTLQIRLLGGNISFAQSVYLYVALRCPEWSCSPIAKDERNEAPFVPGFVEARVMKGEELLDWEKFKLGFAVPTLENDTFEEAPPNEEPCREAPRAPKGDATEVSFEKPELAKADGLHLSPSFNSIKTAVESHIGRTLAIKEVAAVVAPAGISNITIKPENILPNEQQWRSLFQHLKYVVDGVCKRIYESARVPWGYTAHDRRKIERDMFEGSLLGIIATTALELGIDIGSLDCVLIWGSPTLFHTCGNKAAEPDGEMEMRSRYYWDIKSLSLHKYLSEVISACYDGLCKLKSPLEVEAGVEIVSAFHQRFGPDEFTRQIGWLLGKGLATPDRNALKSLTQDMREKEEKDRVARQRVLLRVVTELWLVGVLKTVDDTSRPDEGTKTVGIKPTESKQRGTINKLGETEPFPLEVLKDLLGHDREHANLPLLVSFVKTFSWDILGVQPLSIEGRRVMEDDGNSRDGSATSEVPNAQNVEPGTLDEPFASAEIRDAFKSVLVRYFEDVKRHMTHNHQLLQDQAKKNAEAYVKSGEVFEDRQAAYEKHVKAQERLISNSQIIADAVGCDMPDLKDREESSQTVTGSIGLVKAGEYLRSLGDGAGIWYDEDERRFYENLVDLKGKVPAILLEDGRKRRAEIEDLPGKKSEQPESVAAGKIGESLDDLSISIGNRTIGAQVDVLLTRLPDLISKDSVDQSAIDFCFLNSKASRNRLVKALTEVPKGRNDLLPCWSRLIATLGQYMPDIPKGVVDYLDAEFRSLQRRKEKDFLGQVRLNNIRYLAELTKFSIVPEHVIFHCLKRKKSVQHLGQPERMLIENAMYHVNPPVRPAIEQKERTPMELFIRKLIYVEMNRRNYTKILKQIRRLHWEEPEVVRMLDKVALYRYHPSFVVGVVNRVLESISFGLEQNDFKFYQRRIADVRFLGELYNYRMLEHPVIFDTMYRILTFGYASNIEEAMVALQSALAEQQTTLANDRATEIEERSSTDDSDDDNVDAELPDVDGDLYPSFSEGEDLENPQEAFNSSTESDFEEEAIVVTRQEEEVDPEDAAEFEREFGRVMTESLESRKFERKPQFDVPTRTVELPSDSGFAVAMRNQQQAEREEQQRIKNLVLNYEIRENEDQDYYLVLTFTSARGSKMSVVGIDFGTLKTVIAVARNRGVDVIANEVSNRATPSLVAFGPKSRFLGEAAKTQEITNLKNTVGCLKRLAGRSAKDPDVEVEQQFITPAIIDVNGQAGVEVTYCGEKEKFSATQLIAMFLGKIKQTAAAELKLPVSDVVMSVPAWFTDIQRRSLIDAAEISGLKLLRLINDTTAAALGYGITKLDLPTAEERPRRVAFVDVGDSTYTCSIVEFRKGELSVKSTAYDRHFGGRDFDKALVDHLAKEFNGKYKLDIFSNPRATARVLAAAEKTKKILSANQSAPVNIESLMNDIDVSAVISRQEFEAMVVYLLDRVQAPLEQALADAKLKKEDIDYIEMLGGGSRVPALKEKIQEFFGKPLSFTLNQDEAVARGCAFNCAILSPVFRVRDFAVQDIVNYPIEFAWEKAPDIPDEDTSLTVFGKGNVLPSTKILTFYRKQPFDLEARYAKPDELPGKTAPWIGRFSVKGVKADEKDDFMICKLKARVNIHGVLNVESGYYVEDQEVEEEIKDEEKKDDADKRTRTTRKVKKQVRKGDLPIVSGTNSLDSSLKSAFEEKEAQMLAEDKLVAVTEEKKNELEAYIYELRNKLDDQYADFASDDEKSKIRAKLDTTEDWLYDEGDDTTKGVYIAKIDELRALAGPIVQRHFEKVEAERVAEQERIEAKRLVEEEARKAAEAERAANLKDEEMTDAEAPRPDADEEPSSK</sequence>
<dbReference type="Gene3D" id="3.30.30.30">
    <property type="match status" value="1"/>
</dbReference>
<proteinExistence type="inferred from homology"/>
<dbReference type="InterPro" id="IPR029047">
    <property type="entry name" value="HSP70_peptide-bd_sf"/>
</dbReference>
<dbReference type="Gene3D" id="2.60.34.10">
    <property type="entry name" value="Substrate Binding Domain Of DNAk, Chain A, domain 1"/>
    <property type="match status" value="1"/>
</dbReference>
<dbReference type="PANTHER" id="PTHR45639:SF4">
    <property type="entry name" value="HSC70CB, ISOFORM G"/>
    <property type="match status" value="1"/>
</dbReference>
<keyword evidence="6" id="KW-0346">Stress response</keyword>
<dbReference type="FunFam" id="3.30.420.40:FF:000171">
    <property type="entry name" value="Heat shock 70 kDa protein 4"/>
    <property type="match status" value="2"/>
</dbReference>
<dbReference type="CDD" id="cd24094">
    <property type="entry name" value="ASKHA_NBD_HSP70_ScSse"/>
    <property type="match status" value="1"/>
</dbReference>
<keyword evidence="11" id="KW-1185">Reference proteome</keyword>
<feature type="compositionally biased region" description="Polar residues" evidence="7">
    <location>
        <begin position="871"/>
        <end position="886"/>
    </location>
</feature>
<dbReference type="OrthoDB" id="434160at2759"/>
<feature type="transmembrane region" description="Helical" evidence="8">
    <location>
        <begin position="370"/>
        <end position="388"/>
    </location>
</feature>
<dbReference type="SUPFAM" id="SSF100934">
    <property type="entry name" value="Heat shock protein 70kD (HSP70), C-terminal subdomain"/>
    <property type="match status" value="1"/>
</dbReference>
<dbReference type="PANTHER" id="PTHR45639">
    <property type="entry name" value="HSC70CB, ISOFORM G-RELATED"/>
    <property type="match status" value="1"/>
</dbReference>
<evidence type="ECO:0000313" key="11">
    <source>
        <dbReference type="Proteomes" id="UP000838763"/>
    </source>
</evidence>
<dbReference type="InterPro" id="IPR007193">
    <property type="entry name" value="Upf2/Nmd2_C"/>
</dbReference>
<dbReference type="PROSITE" id="PS50112">
    <property type="entry name" value="PAS"/>
    <property type="match status" value="1"/>
</dbReference>
<evidence type="ECO:0000313" key="10">
    <source>
        <dbReference type="EMBL" id="CAI4216977.1"/>
    </source>
</evidence>
<evidence type="ECO:0000259" key="9">
    <source>
        <dbReference type="PROSITE" id="PS50112"/>
    </source>
</evidence>
<protein>
    <recommendedName>
        <fullName evidence="9">PAS domain-containing protein</fullName>
    </recommendedName>
</protein>
<accession>A0A9P1H6L4</accession>
<dbReference type="SUPFAM" id="SSF48371">
    <property type="entry name" value="ARM repeat"/>
    <property type="match status" value="2"/>
</dbReference>
<feature type="region of interest" description="Disordered" evidence="7">
    <location>
        <begin position="488"/>
        <end position="507"/>
    </location>
</feature>
<dbReference type="Pfam" id="PF00012">
    <property type="entry name" value="HSP70"/>
    <property type="match status" value="1"/>
</dbReference>
<dbReference type="Pfam" id="PF04050">
    <property type="entry name" value="Upf2"/>
    <property type="match status" value="2"/>
</dbReference>
<dbReference type="GO" id="GO:0003723">
    <property type="term" value="F:RNA binding"/>
    <property type="evidence" value="ECO:0007669"/>
    <property type="project" value="InterPro"/>
</dbReference>
<evidence type="ECO:0000256" key="2">
    <source>
        <dbReference type="ARBA" id="ARBA00007381"/>
    </source>
</evidence>
<dbReference type="InterPro" id="IPR035965">
    <property type="entry name" value="PAS-like_dom_sf"/>
</dbReference>
<feature type="compositionally biased region" description="Basic and acidic residues" evidence="7">
    <location>
        <begin position="1380"/>
        <end position="1390"/>
    </location>
</feature>
<evidence type="ECO:0000256" key="1">
    <source>
        <dbReference type="ARBA" id="ARBA00004496"/>
    </source>
</evidence>
<dbReference type="Gene3D" id="3.30.420.40">
    <property type="match status" value="2"/>
</dbReference>
<dbReference type="SUPFAM" id="SSF55785">
    <property type="entry name" value="PYP-like sensor domain (PAS domain)"/>
    <property type="match status" value="1"/>
</dbReference>
<dbReference type="Pfam" id="PF13426">
    <property type="entry name" value="PAS_9"/>
    <property type="match status" value="1"/>
</dbReference>
<dbReference type="Gene3D" id="3.30.450.20">
    <property type="entry name" value="PAS domain"/>
    <property type="match status" value="1"/>
</dbReference>
<evidence type="ECO:0000256" key="8">
    <source>
        <dbReference type="SAM" id="Phobius"/>
    </source>
</evidence>
<gene>
    <name evidence="10" type="ORF">PPNO1_LOCUS6621</name>
</gene>
<dbReference type="InterPro" id="IPR003890">
    <property type="entry name" value="MIF4G-like_typ-3"/>
</dbReference>
<name>A0A9P1H6L4_9PEZI</name>
<keyword evidence="5" id="KW-0067">ATP-binding</keyword>
<dbReference type="Gene3D" id="1.25.40.180">
    <property type="match status" value="3"/>
</dbReference>
<evidence type="ECO:0000256" key="5">
    <source>
        <dbReference type="ARBA" id="ARBA00022840"/>
    </source>
</evidence>